<dbReference type="SUPFAM" id="SSF52540">
    <property type="entry name" value="P-loop containing nucleoside triphosphate hydrolases"/>
    <property type="match status" value="1"/>
</dbReference>
<accession>A0A8C3F979</accession>
<reference evidence="11" key="2">
    <citation type="submission" date="2025-09" db="UniProtKB">
        <authorList>
            <consortium name="Ensembl"/>
        </authorList>
    </citation>
    <scope>IDENTIFICATION</scope>
</reference>
<proteinExistence type="inferred from homology"/>
<evidence type="ECO:0000256" key="5">
    <source>
        <dbReference type="ARBA" id="ARBA00022741"/>
    </source>
</evidence>
<evidence type="ECO:0000313" key="11">
    <source>
        <dbReference type="Ensembl" id="ENSCPBP00000005273.1"/>
    </source>
</evidence>
<protein>
    <recommendedName>
        <fullName evidence="10">NACHT domain-containing protein</fullName>
    </recommendedName>
</protein>
<dbReference type="GO" id="GO:0005524">
    <property type="term" value="F:ATP binding"/>
    <property type="evidence" value="ECO:0007669"/>
    <property type="project" value="UniProtKB-KW"/>
</dbReference>
<organism evidence="11 12">
    <name type="scientific">Chrysemys picta bellii</name>
    <name type="common">Western painted turtle</name>
    <name type="synonym">Emys bellii</name>
    <dbReference type="NCBI Taxonomy" id="8478"/>
    <lineage>
        <taxon>Eukaryota</taxon>
        <taxon>Metazoa</taxon>
        <taxon>Chordata</taxon>
        <taxon>Craniata</taxon>
        <taxon>Vertebrata</taxon>
        <taxon>Euteleostomi</taxon>
        <taxon>Archelosauria</taxon>
        <taxon>Testudinata</taxon>
        <taxon>Testudines</taxon>
        <taxon>Cryptodira</taxon>
        <taxon>Durocryptodira</taxon>
        <taxon>Testudinoidea</taxon>
        <taxon>Emydidae</taxon>
        <taxon>Chrysemys</taxon>
    </lineage>
</organism>
<dbReference type="Gene3D" id="3.40.50.300">
    <property type="entry name" value="P-loop containing nucleotide triphosphate hydrolases"/>
    <property type="match status" value="1"/>
</dbReference>
<dbReference type="InterPro" id="IPR007111">
    <property type="entry name" value="NACHT_NTPase"/>
</dbReference>
<dbReference type="Pfam" id="PF13516">
    <property type="entry name" value="LRR_6"/>
    <property type="match status" value="6"/>
</dbReference>
<dbReference type="Pfam" id="PF17776">
    <property type="entry name" value="NLRC4_HD2"/>
    <property type="match status" value="1"/>
</dbReference>
<keyword evidence="9" id="KW-1271">Inflammasome</keyword>
<dbReference type="InterPro" id="IPR041075">
    <property type="entry name" value="NOD1/2_WH"/>
</dbReference>
<dbReference type="InterPro" id="IPR050637">
    <property type="entry name" value="NLRP_innate_immun_reg"/>
</dbReference>
<dbReference type="GO" id="GO:0005829">
    <property type="term" value="C:cytosol"/>
    <property type="evidence" value="ECO:0007669"/>
    <property type="project" value="UniProtKB-SubCell"/>
</dbReference>
<dbReference type="PANTHER" id="PTHR45690">
    <property type="entry name" value="NACHT, LRR AND PYD DOMAINS-CONTAINING PROTEIN 12"/>
    <property type="match status" value="1"/>
</dbReference>
<evidence type="ECO:0000256" key="3">
    <source>
        <dbReference type="ARBA" id="ARBA00022490"/>
    </source>
</evidence>
<keyword evidence="12" id="KW-1185">Reference proteome</keyword>
<keyword evidence="3" id="KW-0963">Cytoplasm</keyword>
<dbReference type="InterPro" id="IPR001611">
    <property type="entry name" value="Leu-rich_rpt"/>
</dbReference>
<keyword evidence="8" id="KW-0395">Inflammatory response</keyword>
<dbReference type="GO" id="GO:0006954">
    <property type="term" value="P:inflammatory response"/>
    <property type="evidence" value="ECO:0007669"/>
    <property type="project" value="UniProtKB-KW"/>
</dbReference>
<dbReference type="Ensembl" id="ENSCPBT00000006415.1">
    <property type="protein sequence ID" value="ENSCPBP00000005273.1"/>
    <property type="gene ID" value="ENSCPBG00000004223.1"/>
</dbReference>
<dbReference type="SUPFAM" id="SSF52047">
    <property type="entry name" value="RNI-like"/>
    <property type="match status" value="2"/>
</dbReference>
<evidence type="ECO:0000256" key="9">
    <source>
        <dbReference type="ARBA" id="ARBA00023233"/>
    </source>
</evidence>
<feature type="domain" description="NACHT" evidence="10">
    <location>
        <begin position="71"/>
        <end position="276"/>
    </location>
</feature>
<dbReference type="PROSITE" id="PS50837">
    <property type="entry name" value="NACHT"/>
    <property type="match status" value="1"/>
</dbReference>
<dbReference type="Gene3D" id="3.80.10.10">
    <property type="entry name" value="Ribonuclease Inhibitor"/>
    <property type="match status" value="3"/>
</dbReference>
<keyword evidence="4" id="KW-0677">Repeat</keyword>
<dbReference type="FunFam" id="3.40.50.300:FF:000442">
    <property type="entry name" value="NACHT, LRR and PYD domains-containing protein 3"/>
    <property type="match status" value="1"/>
</dbReference>
<evidence type="ECO:0000256" key="8">
    <source>
        <dbReference type="ARBA" id="ARBA00023198"/>
    </source>
</evidence>
<sequence length="998" mass="112013">MLLVTNLAYRVKYREHIKNKYTTIKDMNSRLGENVKLNSRYTKHAEILTKHASPITIGDLFESDGNGQSPQIVVLQGAAGIGKTLTAKKIMLDWANEELYQSRFDYVFYINCREINFISEQRSVEDLILENCPDQNAPRKEILMTPEKLLFIIDGFDELRFSFNQSTSNQCSDPCEKQPVEIILSSLFRKEVLLKSYLIITTRPIALEKLGQCLKDERYAEILGFSENEREEYFYKFFGNEEQARKAFNFVKDNEMLFTMCFVPLVCWIICTVLKQQMEAGEDLAQTSSTITGVYMHYLDSLLKGHSSTSKQQVQGNLKGLCSLAADGIWRKNILFVEEDVKKHGLDKPDFLFLNENIFQKGIDCECVYTFIHLSFQEFFAALFYVLEKEETVENSETAIQPVEKLFEKCEKSRNDLMLTVRFLFGLLNKKRMEEMEKKLSCKIAPKIKNNLLTQVKEKLSLSLFKYDKLPFDEDTTILYFEYFHCLYEIGETEFVQSAMHHLTELKLLHRIFTKMDQIVLQFCIKNCCKLESVYLDTCTFLTEDLNEDSSGLCKRPPGAEHQHEPHHSPIYLFCEALEDPNCKLKKLKLHGCLTGACCRDLADVLKARESLTELDLGYNDLGNAGVRLLCEGLKHPTCKLQKLDLWDCELTGACCGDLANVLSSNQSLTELKLCSNSLGNAGVRLLCKRLTHPNCKLQQLGLRDCELTGACCGDLAAVLSTSQSLTELKLSGNSLGNAGVQLLCKGLKHPNCKMQRLDLRDCELTSACCGDLANVLRTSQTLTELKLSGNNLGDAGVQILCEGLKHLNCKLQPSTTSETLVLNSCFLTDACCGDLAIVLRTNQNLTELDLGYNNLGDAGVKLLCEGLKQNCNLQSLNLRKSATWGCGVTAAGCGDLAAFLKTRQNLTKLYLDNNVSLGDSGVRLLCEGLTHPNCKLETLVLHYCGLTTACCEDLSSVLSTSRTLTFLGLGANSLEDSGVQWLCEGLKHPNCKLHTLG</sequence>
<evidence type="ECO:0000256" key="4">
    <source>
        <dbReference type="ARBA" id="ARBA00022737"/>
    </source>
</evidence>
<evidence type="ECO:0000256" key="2">
    <source>
        <dbReference type="ARBA" id="ARBA00008665"/>
    </source>
</evidence>
<dbReference type="Proteomes" id="UP000694380">
    <property type="component" value="Unplaced"/>
</dbReference>
<dbReference type="InterPro" id="IPR032675">
    <property type="entry name" value="LRR_dom_sf"/>
</dbReference>
<dbReference type="GeneTree" id="ENSGT00940000160873"/>
<dbReference type="CDD" id="cd00116">
    <property type="entry name" value="LRR_RI"/>
    <property type="match status" value="2"/>
</dbReference>
<dbReference type="InterPro" id="IPR041267">
    <property type="entry name" value="NLRP_HD2"/>
</dbReference>
<dbReference type="PANTHER" id="PTHR45690:SF19">
    <property type="entry name" value="NACHT, LRR AND PYD DOMAINS-CONTAINING PROTEIN 3"/>
    <property type="match status" value="1"/>
</dbReference>
<comment type="subcellular location">
    <subcellularLocation>
        <location evidence="1">Inflammasome</location>
    </subcellularLocation>
</comment>
<dbReference type="Pfam" id="PF05729">
    <property type="entry name" value="NACHT"/>
    <property type="match status" value="1"/>
</dbReference>
<name>A0A8C3F979_CHRPI</name>
<evidence type="ECO:0000313" key="12">
    <source>
        <dbReference type="Proteomes" id="UP000694380"/>
    </source>
</evidence>
<evidence type="ECO:0000256" key="6">
    <source>
        <dbReference type="ARBA" id="ARBA00022840"/>
    </source>
</evidence>
<keyword evidence="5" id="KW-0547">Nucleotide-binding</keyword>
<dbReference type="AlphaFoldDB" id="A0A8C3F979"/>
<evidence type="ECO:0000259" key="10">
    <source>
        <dbReference type="PROSITE" id="PS50837"/>
    </source>
</evidence>
<evidence type="ECO:0000256" key="1">
    <source>
        <dbReference type="ARBA" id="ARBA00004110"/>
    </source>
</evidence>
<dbReference type="Pfam" id="PF17779">
    <property type="entry name" value="WHD_NOD2"/>
    <property type="match status" value="1"/>
</dbReference>
<comment type="similarity">
    <text evidence="2">Belongs to the NLRP family.</text>
</comment>
<dbReference type="GO" id="GO:0045087">
    <property type="term" value="P:innate immune response"/>
    <property type="evidence" value="ECO:0007669"/>
    <property type="project" value="UniProtKB-KW"/>
</dbReference>
<evidence type="ECO:0000256" key="7">
    <source>
        <dbReference type="ARBA" id="ARBA00022843"/>
    </source>
</evidence>
<dbReference type="InterPro" id="IPR027417">
    <property type="entry name" value="P-loop_NTPase"/>
</dbReference>
<keyword evidence="6" id="KW-0067">ATP-binding</keyword>
<keyword evidence="7" id="KW-0832">Ubl conjugation</keyword>
<reference evidence="11" key="1">
    <citation type="submission" date="2025-08" db="UniProtKB">
        <authorList>
            <consortium name="Ensembl"/>
        </authorList>
    </citation>
    <scope>IDENTIFICATION</scope>
</reference>
<dbReference type="SMART" id="SM00368">
    <property type="entry name" value="LRR_RI"/>
    <property type="match status" value="14"/>
</dbReference>